<dbReference type="SUPFAM" id="SSF52200">
    <property type="entry name" value="Toll/Interleukin receptor TIR domain"/>
    <property type="match status" value="1"/>
</dbReference>
<protein>
    <submittedName>
        <fullName evidence="2">SIR2-like domain-containing protein</fullName>
    </submittedName>
</protein>
<keyword evidence="3" id="KW-1185">Reference proteome</keyword>
<dbReference type="Pfam" id="PF13676">
    <property type="entry name" value="TIR_2"/>
    <property type="match status" value="1"/>
</dbReference>
<dbReference type="RefSeq" id="WP_090656835.1">
    <property type="nucleotide sequence ID" value="NZ_FOXQ01000003.1"/>
</dbReference>
<dbReference type="AlphaFoldDB" id="A0A1I5UER6"/>
<dbReference type="OrthoDB" id="681513at2"/>
<accession>A0A1I5UER6</accession>
<dbReference type="InterPro" id="IPR000157">
    <property type="entry name" value="TIR_dom"/>
</dbReference>
<dbReference type="EMBL" id="FOXQ01000003">
    <property type="protein sequence ID" value="SFP93126.1"/>
    <property type="molecule type" value="Genomic_DNA"/>
</dbReference>
<dbReference type="InterPro" id="IPR035897">
    <property type="entry name" value="Toll_tir_struct_dom_sf"/>
</dbReference>
<name>A0A1I5UER6_9BACT</name>
<evidence type="ECO:0000313" key="3">
    <source>
        <dbReference type="Proteomes" id="UP000199031"/>
    </source>
</evidence>
<dbReference type="Pfam" id="PF13289">
    <property type="entry name" value="SIR2_2"/>
    <property type="match status" value="1"/>
</dbReference>
<dbReference type="Gene3D" id="3.40.50.10140">
    <property type="entry name" value="Toll/interleukin-1 receptor homology (TIR) domain"/>
    <property type="match status" value="1"/>
</dbReference>
<proteinExistence type="predicted"/>
<evidence type="ECO:0000313" key="2">
    <source>
        <dbReference type="EMBL" id="SFP93126.1"/>
    </source>
</evidence>
<dbReference type="Proteomes" id="UP000199031">
    <property type="component" value="Unassembled WGS sequence"/>
</dbReference>
<feature type="domain" description="TIR" evidence="1">
    <location>
        <begin position="321"/>
        <end position="400"/>
    </location>
</feature>
<gene>
    <name evidence="2" type="ORF">SAMN05444277_103212</name>
</gene>
<organism evidence="2 3">
    <name type="scientific">Parafilimonas terrae</name>
    <dbReference type="NCBI Taxonomy" id="1465490"/>
    <lineage>
        <taxon>Bacteria</taxon>
        <taxon>Pseudomonadati</taxon>
        <taxon>Bacteroidota</taxon>
        <taxon>Chitinophagia</taxon>
        <taxon>Chitinophagales</taxon>
        <taxon>Chitinophagaceae</taxon>
        <taxon>Parafilimonas</taxon>
    </lineage>
</organism>
<sequence>MEIHDLTSIISSGLIVPVIGSGFCKVKVPVNRVDPHNKFTGNVTVLKNAAEKNIEVTLTLNEYLALRLADKFGLNYLDDSMLNLNCVFLKSKFTEATRYKMLHDEYQQLSTEKLLDDYEKLASIRDFQIYINTGPDDFLADAFAKIHDRKPQFIAAQLLESNNNNVVIKEPSAFEPIVFNIFGSIVKAPYNDCAVTDENYIEMIVKLQQESTTQQSAFNTLFNLLRENNLLIIGSSFPDWLMRFLIRLIAAERYTQSNQKLISDAGTLSRIEFENFLQQYQGQVITQNEETFKSPGDFVQALHKAVQNNPENIVQRYKEKVFISFISEDKNIAQLLNNAFAEKGVPVFFDGNEIFSGTNFNNVIKPEIQNCDFFLPVITARSVKDPIDVKRYVYKEWTLAGFRRMAGEDAAATTTFIKPYTIGTDAINMSVYETYFDGIGMEKIPDTSREALNAFVESFITRNNLTPVNN</sequence>
<evidence type="ECO:0000259" key="1">
    <source>
        <dbReference type="Pfam" id="PF13676"/>
    </source>
</evidence>
<dbReference type="STRING" id="1465490.SAMN05444277_103212"/>
<dbReference type="GO" id="GO:0007165">
    <property type="term" value="P:signal transduction"/>
    <property type="evidence" value="ECO:0007669"/>
    <property type="project" value="InterPro"/>
</dbReference>
<reference evidence="2 3" key="1">
    <citation type="submission" date="2016-10" db="EMBL/GenBank/DDBJ databases">
        <authorList>
            <person name="de Groot N.N."/>
        </authorList>
    </citation>
    <scope>NUCLEOTIDE SEQUENCE [LARGE SCALE GENOMIC DNA]</scope>
    <source>
        <strain evidence="2 3">DSM 28286</strain>
    </source>
</reference>